<dbReference type="PANTHER" id="PTHR31301">
    <property type="entry name" value="LOB DOMAIN-CONTAINING PROTEIN 4-RELATED"/>
    <property type="match status" value="1"/>
</dbReference>
<organism evidence="6 7">
    <name type="scientific">Dipteronia dyeriana</name>
    <dbReference type="NCBI Taxonomy" id="168575"/>
    <lineage>
        <taxon>Eukaryota</taxon>
        <taxon>Viridiplantae</taxon>
        <taxon>Streptophyta</taxon>
        <taxon>Embryophyta</taxon>
        <taxon>Tracheophyta</taxon>
        <taxon>Spermatophyta</taxon>
        <taxon>Magnoliopsida</taxon>
        <taxon>eudicotyledons</taxon>
        <taxon>Gunneridae</taxon>
        <taxon>Pentapetalae</taxon>
        <taxon>rosids</taxon>
        <taxon>malvids</taxon>
        <taxon>Sapindales</taxon>
        <taxon>Sapindaceae</taxon>
        <taxon>Hippocastanoideae</taxon>
        <taxon>Acereae</taxon>
        <taxon>Dipteronia</taxon>
    </lineage>
</organism>
<proteinExistence type="inferred from homology"/>
<dbReference type="InterPro" id="IPR004883">
    <property type="entry name" value="LOB"/>
</dbReference>
<keyword evidence="7" id="KW-1185">Reference proteome</keyword>
<evidence type="ECO:0000313" key="6">
    <source>
        <dbReference type="EMBL" id="KAK2657411.1"/>
    </source>
</evidence>
<evidence type="ECO:0000313" key="7">
    <source>
        <dbReference type="Proteomes" id="UP001280121"/>
    </source>
</evidence>
<evidence type="ECO:0000256" key="3">
    <source>
        <dbReference type="ARBA" id="ARBA00022473"/>
    </source>
</evidence>
<name>A0AAD9XDW9_9ROSI</name>
<comment type="subcellular location">
    <subcellularLocation>
        <location evidence="1">Nucleus</location>
    </subcellularLocation>
</comment>
<dbReference type="GO" id="GO:0005634">
    <property type="term" value="C:nucleus"/>
    <property type="evidence" value="ECO:0007669"/>
    <property type="project" value="UniProtKB-SubCell"/>
</dbReference>
<dbReference type="PROSITE" id="PS50891">
    <property type="entry name" value="LOB"/>
    <property type="match status" value="1"/>
</dbReference>
<evidence type="ECO:0000256" key="4">
    <source>
        <dbReference type="ARBA" id="ARBA00023242"/>
    </source>
</evidence>
<dbReference type="Proteomes" id="UP001280121">
    <property type="component" value="Unassembled WGS sequence"/>
</dbReference>
<comment type="caution">
    <text evidence="6">The sequence shown here is derived from an EMBL/GenBank/DDBJ whole genome shotgun (WGS) entry which is preliminary data.</text>
</comment>
<dbReference type="AlphaFoldDB" id="A0AAD9XDW9"/>
<dbReference type="EMBL" id="JANJYI010000003">
    <property type="protein sequence ID" value="KAK2657411.1"/>
    <property type="molecule type" value="Genomic_DNA"/>
</dbReference>
<keyword evidence="3" id="KW-0217">Developmental protein</keyword>
<feature type="domain" description="LOB" evidence="5">
    <location>
        <begin position="1"/>
        <end position="56"/>
    </location>
</feature>
<keyword evidence="4" id="KW-0539">Nucleus</keyword>
<evidence type="ECO:0000256" key="1">
    <source>
        <dbReference type="ARBA" id="ARBA00004123"/>
    </source>
</evidence>
<evidence type="ECO:0000259" key="5">
    <source>
        <dbReference type="PROSITE" id="PS50891"/>
    </source>
</evidence>
<evidence type="ECO:0000256" key="2">
    <source>
        <dbReference type="ARBA" id="ARBA00005474"/>
    </source>
</evidence>
<protein>
    <recommendedName>
        <fullName evidence="5">LOB domain-containing protein</fullName>
    </recommendedName>
</protein>
<dbReference type="PANTHER" id="PTHR31301:SF83">
    <property type="entry name" value="PROTEIN ASYMMETRIC LEAVES 2"/>
    <property type="match status" value="1"/>
</dbReference>
<reference evidence="6" key="1">
    <citation type="journal article" date="2023" name="Plant J.">
        <title>Genome sequences and population genomics provide insights into the demographic history, inbreeding, and mutation load of two 'living fossil' tree species of Dipteronia.</title>
        <authorList>
            <person name="Feng Y."/>
            <person name="Comes H.P."/>
            <person name="Chen J."/>
            <person name="Zhu S."/>
            <person name="Lu R."/>
            <person name="Zhang X."/>
            <person name="Li P."/>
            <person name="Qiu J."/>
            <person name="Olsen K.M."/>
            <person name="Qiu Y."/>
        </authorList>
    </citation>
    <scope>NUCLEOTIDE SEQUENCE</scope>
    <source>
        <strain evidence="6">KIB01</strain>
    </source>
</reference>
<accession>A0AAD9XDW9</accession>
<dbReference type="Pfam" id="PF03195">
    <property type="entry name" value="LOB"/>
    <property type="match status" value="1"/>
</dbReference>
<sequence length="82" mass="9433">MIGLSVLLREEAVNSLVYEAEAWMCNPVYECIGIISNFEAQLKQDEKDLYNSKKELATYIGPEEHRLSQIKQIAPQQSNKHH</sequence>
<gene>
    <name evidence="6" type="ORF">Ddye_010463</name>
</gene>
<comment type="similarity">
    <text evidence="2">Belongs to the LOB domain-containing protein family.</text>
</comment>